<evidence type="ECO:0000313" key="2">
    <source>
        <dbReference type="Proteomes" id="UP000078240"/>
    </source>
</evidence>
<comment type="caution">
    <text evidence="1">The sequence shown here is derived from an EMBL/GenBank/DDBJ whole genome shotgun (WGS) entry which is preliminary data.</text>
</comment>
<gene>
    <name evidence="1" type="ORF">VFPBJ_11613</name>
</gene>
<accession>A0A179F2A6</accession>
<protein>
    <submittedName>
        <fullName evidence="1">Uncharacterized protein</fullName>
    </submittedName>
</protein>
<organism evidence="1 2">
    <name type="scientific">Purpureocillium lilacinum</name>
    <name type="common">Paecilomyces lilacinus</name>
    <dbReference type="NCBI Taxonomy" id="33203"/>
    <lineage>
        <taxon>Eukaryota</taxon>
        <taxon>Fungi</taxon>
        <taxon>Dikarya</taxon>
        <taxon>Ascomycota</taxon>
        <taxon>Pezizomycotina</taxon>
        <taxon>Sordariomycetes</taxon>
        <taxon>Hypocreomycetidae</taxon>
        <taxon>Hypocreales</taxon>
        <taxon>Ophiocordycipitaceae</taxon>
        <taxon>Purpureocillium</taxon>
    </lineage>
</organism>
<evidence type="ECO:0000313" key="1">
    <source>
        <dbReference type="EMBL" id="OAQ59501.1"/>
    </source>
</evidence>
<reference evidence="1 2" key="1">
    <citation type="submission" date="2016-01" db="EMBL/GenBank/DDBJ databases">
        <title>Biosynthesis of antibiotic leucinostatins and their inhibition on Phytophthora in bio-control Purpureocillium lilacinum.</title>
        <authorList>
            <person name="Wang G."/>
            <person name="Liu Z."/>
            <person name="Lin R."/>
            <person name="Li E."/>
            <person name="Mao Z."/>
            <person name="Ling J."/>
            <person name="Yin W."/>
            <person name="Xie B."/>
        </authorList>
    </citation>
    <scope>NUCLEOTIDE SEQUENCE [LARGE SCALE GENOMIC DNA]</scope>
    <source>
        <strain evidence="1">PLBJ-1</strain>
    </source>
</reference>
<dbReference type="AlphaFoldDB" id="A0A179F2A6"/>
<proteinExistence type="predicted"/>
<dbReference type="EMBL" id="LSBH01000039">
    <property type="protein sequence ID" value="OAQ59501.1"/>
    <property type="molecule type" value="Genomic_DNA"/>
</dbReference>
<name>A0A179F2A6_PURLI</name>
<sequence>MSIITSGILQFLYDDAVHDIEYKSSEFWQHYLRQEFSDTRIYAVTCEVSPDGSRRRIDAVVKRYDASHHTMSALLWMECKRPSGSIRDVELQALDAAKRCIEADNLLFIYTMTTVGLSFRVWFYEADAVALTPFHGEATFADRTQYIDAASENAWVLPQCLNMVKQEVPLRSAPTLPSQSLAGLEDKDLDYTGSQELYDQSNEYSGGFLPSSSTYQLPPECADAAIAGSAGQQSDQPVQVKVRRETHMFHPDKYIFKDVKGKTRQTVRDEWTQIKHGGRKVWAYHDKAVPTCRIFEGSSGRDELKPVVFAAAKERITVASEEEFESAIKEQYYPEHHEHEEYWSI</sequence>
<dbReference type="Proteomes" id="UP000078240">
    <property type="component" value="Unassembled WGS sequence"/>
</dbReference>